<accession>A0A521E424</accession>
<proteinExistence type="predicted"/>
<dbReference type="OrthoDB" id="7768569at2"/>
<reference evidence="1 2" key="1">
    <citation type="submission" date="2017-05" db="EMBL/GenBank/DDBJ databases">
        <authorList>
            <person name="Varghese N."/>
            <person name="Submissions S."/>
        </authorList>
    </citation>
    <scope>NUCLEOTIDE SEQUENCE [LARGE SCALE GENOMIC DNA]</scope>
    <source>
        <strain evidence="1 2">DSM 100094</strain>
    </source>
</reference>
<keyword evidence="2" id="KW-1185">Reference proteome</keyword>
<name>A0A521E424_9RHOB</name>
<gene>
    <name evidence="1" type="ORF">SAMN06265221_11145</name>
</gene>
<dbReference type="EMBL" id="FXTK01000011">
    <property type="protein sequence ID" value="SMO78689.1"/>
    <property type="molecule type" value="Genomic_DNA"/>
</dbReference>
<sequence length="188" mass="20914">MTPALAEFLDKDPDFVPLVRLFHLNFGSTQYWLNETEVPLTFAGQVWAPSYGAISADPLKISPNPFDANPAYYTAWKVGSREGELLAYEALNNPAVWSGKLVRQLWAVRGFPADAIVMHVGRIVDVKPKETAALAQIRIRTETIAAYRNYTPLGEYTDRDQQRRSPGDLGCQYAASLVGKKIKGWLVG</sequence>
<dbReference type="Proteomes" id="UP000319014">
    <property type="component" value="Unassembled WGS sequence"/>
</dbReference>
<dbReference type="AlphaFoldDB" id="A0A521E424"/>
<evidence type="ECO:0000313" key="1">
    <source>
        <dbReference type="EMBL" id="SMO78689.1"/>
    </source>
</evidence>
<protein>
    <submittedName>
        <fullName evidence="1">Uncharacterized protein</fullName>
    </submittedName>
</protein>
<organism evidence="1 2">
    <name type="scientific">Paracoccus laeviglucosivorans</name>
    <dbReference type="NCBI Taxonomy" id="1197861"/>
    <lineage>
        <taxon>Bacteria</taxon>
        <taxon>Pseudomonadati</taxon>
        <taxon>Pseudomonadota</taxon>
        <taxon>Alphaproteobacteria</taxon>
        <taxon>Rhodobacterales</taxon>
        <taxon>Paracoccaceae</taxon>
        <taxon>Paracoccus</taxon>
    </lineage>
</organism>
<dbReference type="RefSeq" id="WP_142663565.1">
    <property type="nucleotide sequence ID" value="NZ_FXTK01000011.1"/>
</dbReference>
<evidence type="ECO:0000313" key="2">
    <source>
        <dbReference type="Proteomes" id="UP000319014"/>
    </source>
</evidence>